<gene>
    <name evidence="9" type="primary">hemH</name>
    <name evidence="11" type="ORF">GA0061081_11630</name>
</gene>
<dbReference type="Pfam" id="PF00762">
    <property type="entry name" value="Ferrochelatase"/>
    <property type="match status" value="1"/>
</dbReference>
<protein>
    <recommendedName>
        <fullName evidence="9">Ferrochelatase</fullName>
        <ecNumber evidence="9">4.98.1.1</ecNumber>
    </recommendedName>
    <alternativeName>
        <fullName evidence="9">Heme synthase</fullName>
    </alternativeName>
    <alternativeName>
        <fullName evidence="9">Protoheme ferro-lyase</fullName>
    </alternativeName>
</protein>
<dbReference type="UniPathway" id="UPA00252">
    <property type="reaction ID" value="UER00325"/>
</dbReference>
<evidence type="ECO:0000313" key="12">
    <source>
        <dbReference type="Proteomes" id="UP000199670"/>
    </source>
</evidence>
<evidence type="ECO:0000256" key="3">
    <source>
        <dbReference type="ARBA" id="ARBA00022723"/>
    </source>
</evidence>
<feature type="binding site" evidence="9">
    <location>
        <position position="275"/>
    </location>
    <ligand>
        <name>Fe(2+)</name>
        <dbReference type="ChEBI" id="CHEBI:29033"/>
    </ligand>
</feature>
<dbReference type="STRING" id="1798182.GA0061081_11630"/>
<dbReference type="RefSeq" id="WP_167349348.1">
    <property type="nucleotide sequence ID" value="NZ_FMAQ01000016.1"/>
</dbReference>
<evidence type="ECO:0000256" key="1">
    <source>
        <dbReference type="ARBA" id="ARBA00007718"/>
    </source>
</evidence>
<dbReference type="GO" id="GO:0046872">
    <property type="term" value="F:metal ion binding"/>
    <property type="evidence" value="ECO:0007669"/>
    <property type="project" value="UniProtKB-KW"/>
</dbReference>
<keyword evidence="5 9" id="KW-0350">Heme biosynthesis</keyword>
<dbReference type="CDD" id="cd00419">
    <property type="entry name" value="Ferrochelatase_C"/>
    <property type="match status" value="1"/>
</dbReference>
<keyword evidence="6 9" id="KW-0456">Lyase</keyword>
<name>A0A1C4DEQ6_9GAMM</name>
<keyword evidence="2 9" id="KW-0963">Cytoplasm</keyword>
<evidence type="ECO:0000313" key="11">
    <source>
        <dbReference type="EMBL" id="SCC29847.1"/>
    </source>
</evidence>
<comment type="subcellular location">
    <subcellularLocation>
        <location evidence="9">Cytoplasm</location>
    </subcellularLocation>
</comment>
<dbReference type="PANTHER" id="PTHR11108">
    <property type="entry name" value="FERROCHELATASE"/>
    <property type="match status" value="1"/>
</dbReference>
<dbReference type="EC" id="4.98.1.1" evidence="9"/>
<comment type="catalytic activity">
    <reaction evidence="8">
        <text>Fe-coproporphyrin III + 2 H(+) = coproporphyrin III + Fe(2+)</text>
        <dbReference type="Rhea" id="RHEA:49572"/>
        <dbReference type="ChEBI" id="CHEBI:15378"/>
        <dbReference type="ChEBI" id="CHEBI:29033"/>
        <dbReference type="ChEBI" id="CHEBI:68438"/>
        <dbReference type="ChEBI" id="CHEBI:131725"/>
        <dbReference type="EC" id="4.99.1.9"/>
    </reaction>
    <physiologicalReaction direction="right-to-left" evidence="8">
        <dbReference type="Rhea" id="RHEA:49574"/>
    </physiologicalReaction>
</comment>
<evidence type="ECO:0000256" key="10">
    <source>
        <dbReference type="RuleBase" id="RU004185"/>
    </source>
</evidence>
<dbReference type="SUPFAM" id="SSF53800">
    <property type="entry name" value="Chelatase"/>
    <property type="match status" value="1"/>
</dbReference>
<dbReference type="PANTHER" id="PTHR11108:SF1">
    <property type="entry name" value="FERROCHELATASE, MITOCHONDRIAL"/>
    <property type="match status" value="1"/>
</dbReference>
<organism evidence="11 12">
    <name type="scientific">Gilliamella bombicola</name>
    <dbReference type="NCBI Taxonomy" id="1798182"/>
    <lineage>
        <taxon>Bacteria</taxon>
        <taxon>Pseudomonadati</taxon>
        <taxon>Pseudomonadota</taxon>
        <taxon>Gammaproteobacteria</taxon>
        <taxon>Orbales</taxon>
        <taxon>Orbaceae</taxon>
        <taxon>Gilliamella</taxon>
    </lineage>
</organism>
<evidence type="ECO:0000256" key="8">
    <source>
        <dbReference type="ARBA" id="ARBA00024536"/>
    </source>
</evidence>
<comment type="similarity">
    <text evidence="1 9 10">Belongs to the ferrochelatase family.</text>
</comment>
<comment type="catalytic activity">
    <reaction evidence="9">
        <text>heme b + 2 H(+) = protoporphyrin IX + Fe(2+)</text>
        <dbReference type="Rhea" id="RHEA:22584"/>
        <dbReference type="ChEBI" id="CHEBI:15378"/>
        <dbReference type="ChEBI" id="CHEBI:29033"/>
        <dbReference type="ChEBI" id="CHEBI:57306"/>
        <dbReference type="ChEBI" id="CHEBI:60344"/>
        <dbReference type="EC" id="4.98.1.1"/>
    </reaction>
</comment>
<dbReference type="FunFam" id="3.40.50.1400:FF:000002">
    <property type="entry name" value="Ferrochelatase"/>
    <property type="match status" value="1"/>
</dbReference>
<dbReference type="CDD" id="cd03411">
    <property type="entry name" value="Ferrochelatase_N"/>
    <property type="match status" value="1"/>
</dbReference>
<keyword evidence="7 9" id="KW-0627">Porphyrin biosynthesis</keyword>
<comment type="pathway">
    <text evidence="9">Porphyrin-containing compound metabolism; protoheme biosynthesis; protoheme from protoporphyrin-IX: step 1/1.</text>
</comment>
<keyword evidence="3 9" id="KW-0479">Metal-binding</keyword>
<evidence type="ECO:0000256" key="6">
    <source>
        <dbReference type="ARBA" id="ARBA00023239"/>
    </source>
</evidence>
<sequence>MEKKQGLLLVNLGTPSAATPDAIKQYLTEFLLDRHVVDLPKLFWSPILKYLVIPKRVPYIIHHYQKIWINGASPLLHYSQLLCDKLQRHLPNIQCELAMTYGEPDMQSALNKLQSCSKITVLPLFPQYSTTTTLAVLDKLKQIIASDQIIDNICYIRDYADHPSYINALYLQIKQAFEDQGEPEVLVLSYHGIPERYIHKRKEDYIERCEMTTQLLIEKCRANGINRPIQMAYQSKFGKGKWVTPSTSETLQTLAQSGVKNVHVICPGFSVDCIETLYEIDEENRELFFNAGGKTFYYIPALNESDLQMCLIIELINHTQPFTFKNLYSNT</sequence>
<reference evidence="12" key="1">
    <citation type="submission" date="2016-08" db="EMBL/GenBank/DDBJ databases">
        <authorList>
            <person name="Varghese N."/>
            <person name="Submissions Spin"/>
        </authorList>
    </citation>
    <scope>NUCLEOTIDE SEQUENCE [LARGE SCALE GENOMIC DNA]</scope>
    <source>
        <strain evidence="12">R-53248</strain>
    </source>
</reference>
<evidence type="ECO:0000256" key="4">
    <source>
        <dbReference type="ARBA" id="ARBA00023004"/>
    </source>
</evidence>
<dbReference type="HAMAP" id="MF_00323">
    <property type="entry name" value="Ferrochelatase"/>
    <property type="match status" value="1"/>
</dbReference>
<keyword evidence="12" id="KW-1185">Reference proteome</keyword>
<feature type="binding site" evidence="9">
    <location>
        <position position="191"/>
    </location>
    <ligand>
        <name>Fe(2+)</name>
        <dbReference type="ChEBI" id="CHEBI:29033"/>
    </ligand>
</feature>
<evidence type="ECO:0000256" key="7">
    <source>
        <dbReference type="ARBA" id="ARBA00023244"/>
    </source>
</evidence>
<evidence type="ECO:0000256" key="9">
    <source>
        <dbReference type="HAMAP-Rule" id="MF_00323"/>
    </source>
</evidence>
<dbReference type="InterPro" id="IPR001015">
    <property type="entry name" value="Ferrochelatase"/>
</dbReference>
<dbReference type="AlphaFoldDB" id="A0A1C4DEQ6"/>
<evidence type="ECO:0000256" key="2">
    <source>
        <dbReference type="ARBA" id="ARBA00022490"/>
    </source>
</evidence>
<dbReference type="Gene3D" id="3.40.50.1400">
    <property type="match status" value="2"/>
</dbReference>
<dbReference type="GO" id="GO:0006783">
    <property type="term" value="P:heme biosynthetic process"/>
    <property type="evidence" value="ECO:0007669"/>
    <property type="project" value="UniProtKB-UniRule"/>
</dbReference>
<dbReference type="Proteomes" id="UP000199670">
    <property type="component" value="Unassembled WGS sequence"/>
</dbReference>
<proteinExistence type="inferred from homology"/>
<dbReference type="NCBIfam" id="TIGR00109">
    <property type="entry name" value="hemH"/>
    <property type="match status" value="1"/>
</dbReference>
<accession>A0A1C4DEQ6</accession>
<dbReference type="EMBL" id="FMAQ01000016">
    <property type="protein sequence ID" value="SCC29847.1"/>
    <property type="molecule type" value="Genomic_DNA"/>
</dbReference>
<dbReference type="InterPro" id="IPR033644">
    <property type="entry name" value="Ferrochelatase_C"/>
</dbReference>
<comment type="function">
    <text evidence="9">Catalyzes the ferrous insertion into protoporphyrin IX.</text>
</comment>
<dbReference type="InterPro" id="IPR033659">
    <property type="entry name" value="Ferrochelatase_N"/>
</dbReference>
<dbReference type="GO" id="GO:0005737">
    <property type="term" value="C:cytoplasm"/>
    <property type="evidence" value="ECO:0007669"/>
    <property type="project" value="UniProtKB-SubCell"/>
</dbReference>
<evidence type="ECO:0000256" key="5">
    <source>
        <dbReference type="ARBA" id="ARBA00023133"/>
    </source>
</evidence>
<keyword evidence="4 9" id="KW-0408">Iron</keyword>
<dbReference type="GO" id="GO:0004325">
    <property type="term" value="F:ferrochelatase activity"/>
    <property type="evidence" value="ECO:0007669"/>
    <property type="project" value="UniProtKB-UniRule"/>
</dbReference>